<proteinExistence type="predicted"/>
<protein>
    <submittedName>
        <fullName evidence="2">Thiolase family protein</fullName>
    </submittedName>
</protein>
<evidence type="ECO:0000259" key="1">
    <source>
        <dbReference type="Pfam" id="PF22691"/>
    </source>
</evidence>
<dbReference type="Proteomes" id="UP000502706">
    <property type="component" value="Chromosome"/>
</dbReference>
<evidence type="ECO:0000313" key="2">
    <source>
        <dbReference type="EMBL" id="QIN79979.1"/>
    </source>
</evidence>
<sequence length="374" mass="40091">MGTGEAEGGRRSGKTTFELASEAAHLALADAGLQRDEIDAVFLEQPMSEHHHMPANVFLEYMDMRPQAAVAFAAGGATPHAMAIQAAGLIASGVYETILIVDADGRATRFAGDKGMATSQAADDMEEFETPYGASVPGRYALIAQRHMHDYGTTEEQLAQVAVVERKHASLNPRAAYRDPLTVREVLESPMVAAPFHLLECCMVSDWGTAFVMTSKRRAGRLNKPPVWIRGFGSAQQGYNLAPLQSFSSWPIQHSAKHAFRMAELTPEEVHVAELYDSFPITVLIALEELGFCEKGQGGAFVQGGAAELGGKIPVNTHGGQLSYACGHGQYILEAARQLRGEAGQAQADGARYGLSQGTAAICSSSYTIIYEAD</sequence>
<dbReference type="Gene3D" id="3.40.47.10">
    <property type="match status" value="1"/>
</dbReference>
<dbReference type="InterPro" id="IPR016039">
    <property type="entry name" value="Thiolase-like"/>
</dbReference>
<dbReference type="PANTHER" id="PTHR42870:SF1">
    <property type="entry name" value="NON-SPECIFIC LIPID-TRANSFER PROTEIN-LIKE 2"/>
    <property type="match status" value="1"/>
</dbReference>
<reference evidence="2 3" key="1">
    <citation type="submission" date="2019-10" db="EMBL/GenBank/DDBJ databases">
        <title>Rubrobacter sp nov SCSIO 52915 isolated from a deep-sea sediment in the South China Sea.</title>
        <authorList>
            <person name="Chen R.W."/>
        </authorList>
    </citation>
    <scope>NUCLEOTIDE SEQUENCE [LARGE SCALE GENOMIC DNA]</scope>
    <source>
        <strain evidence="2 3">SCSIO 52915</strain>
    </source>
</reference>
<dbReference type="PIRSF" id="PIRSF000429">
    <property type="entry name" value="Ac-CoA_Ac_transf"/>
    <property type="match status" value="1"/>
</dbReference>
<dbReference type="AlphaFoldDB" id="A0A6G8Q0G6"/>
<name>A0A6G8Q0G6_9ACTN</name>
<evidence type="ECO:0000313" key="3">
    <source>
        <dbReference type="Proteomes" id="UP000502706"/>
    </source>
</evidence>
<dbReference type="KEGG" id="rmar:GBA65_17265"/>
<dbReference type="RefSeq" id="WP_166397654.1">
    <property type="nucleotide sequence ID" value="NZ_CP045121.1"/>
</dbReference>
<organism evidence="2 3">
    <name type="scientific">Rubrobacter marinus</name>
    <dbReference type="NCBI Taxonomy" id="2653852"/>
    <lineage>
        <taxon>Bacteria</taxon>
        <taxon>Bacillati</taxon>
        <taxon>Actinomycetota</taxon>
        <taxon>Rubrobacteria</taxon>
        <taxon>Rubrobacterales</taxon>
        <taxon>Rubrobacteraceae</taxon>
        <taxon>Rubrobacter</taxon>
    </lineage>
</organism>
<dbReference type="InterPro" id="IPR055140">
    <property type="entry name" value="Thiolase_C_2"/>
</dbReference>
<dbReference type="CDD" id="cd00829">
    <property type="entry name" value="SCP-x_thiolase"/>
    <property type="match status" value="1"/>
</dbReference>
<dbReference type="EMBL" id="CP045121">
    <property type="protein sequence ID" value="QIN79979.1"/>
    <property type="molecule type" value="Genomic_DNA"/>
</dbReference>
<dbReference type="GO" id="GO:0016747">
    <property type="term" value="F:acyltransferase activity, transferring groups other than amino-acyl groups"/>
    <property type="evidence" value="ECO:0007669"/>
    <property type="project" value="InterPro"/>
</dbReference>
<dbReference type="SUPFAM" id="SSF53901">
    <property type="entry name" value="Thiolase-like"/>
    <property type="match status" value="2"/>
</dbReference>
<accession>A0A6G8Q0G6</accession>
<gene>
    <name evidence="2" type="ORF">GBA65_17265</name>
</gene>
<feature type="domain" description="Thiolase C-terminal" evidence="1">
    <location>
        <begin position="234"/>
        <end position="372"/>
    </location>
</feature>
<dbReference type="PANTHER" id="PTHR42870">
    <property type="entry name" value="ACETYL-COA C-ACETYLTRANSFERASE"/>
    <property type="match status" value="1"/>
</dbReference>
<keyword evidence="3" id="KW-1185">Reference proteome</keyword>
<dbReference type="InterPro" id="IPR002155">
    <property type="entry name" value="Thiolase"/>
</dbReference>
<dbReference type="Pfam" id="PF22691">
    <property type="entry name" value="Thiolase_C_1"/>
    <property type="match status" value="1"/>
</dbReference>